<evidence type="ECO:0000313" key="6">
    <source>
        <dbReference type="RefSeq" id="XP_023935324.2"/>
    </source>
</evidence>
<dbReference type="OrthoDB" id="6425109at2759"/>
<feature type="region of interest" description="Disordered" evidence="4">
    <location>
        <begin position="157"/>
        <end position="215"/>
    </location>
</feature>
<dbReference type="PANTHER" id="PTHR12236">
    <property type="entry name" value="STRUCTURAL CONTITUENT OF CUTICLE"/>
    <property type="match status" value="1"/>
</dbReference>
<proteinExistence type="predicted"/>
<organism evidence="5 6">
    <name type="scientific">Bicyclus anynana</name>
    <name type="common">Squinting bush brown butterfly</name>
    <dbReference type="NCBI Taxonomy" id="110368"/>
    <lineage>
        <taxon>Eukaryota</taxon>
        <taxon>Metazoa</taxon>
        <taxon>Ecdysozoa</taxon>
        <taxon>Arthropoda</taxon>
        <taxon>Hexapoda</taxon>
        <taxon>Insecta</taxon>
        <taxon>Pterygota</taxon>
        <taxon>Neoptera</taxon>
        <taxon>Endopterygota</taxon>
        <taxon>Lepidoptera</taxon>
        <taxon>Glossata</taxon>
        <taxon>Ditrysia</taxon>
        <taxon>Papilionoidea</taxon>
        <taxon>Nymphalidae</taxon>
        <taxon>Satyrinae</taxon>
        <taxon>Satyrini</taxon>
        <taxon>Mycalesina</taxon>
        <taxon>Bicyclus</taxon>
    </lineage>
</organism>
<dbReference type="PROSITE" id="PS00233">
    <property type="entry name" value="CHIT_BIND_RR_1"/>
    <property type="match status" value="1"/>
</dbReference>
<evidence type="ECO:0000256" key="1">
    <source>
        <dbReference type="ARBA" id="ARBA00022460"/>
    </source>
</evidence>
<dbReference type="InterPro" id="IPR051217">
    <property type="entry name" value="Insect_Cuticle_Struc_Prot"/>
</dbReference>
<dbReference type="Pfam" id="PF00379">
    <property type="entry name" value="Chitin_bind_4"/>
    <property type="match status" value="1"/>
</dbReference>
<dbReference type="PRINTS" id="PR00947">
    <property type="entry name" value="CUTICLE"/>
</dbReference>
<feature type="compositionally biased region" description="Pro residues" evidence="4">
    <location>
        <begin position="196"/>
        <end position="206"/>
    </location>
</feature>
<accession>A0A6J1MLK2</accession>
<dbReference type="KEGG" id="bany:112043895"/>
<protein>
    <submittedName>
        <fullName evidence="6">Pro-resilin-like</fullName>
    </submittedName>
</protein>
<dbReference type="Proteomes" id="UP001652582">
    <property type="component" value="Chromosome 9"/>
</dbReference>
<keyword evidence="5" id="KW-1185">Reference proteome</keyword>
<dbReference type="PANTHER" id="PTHR12236:SF79">
    <property type="entry name" value="CUTICULAR PROTEIN 50CB-RELATED"/>
    <property type="match status" value="1"/>
</dbReference>
<keyword evidence="2" id="KW-0732">Signal</keyword>
<dbReference type="AlphaFoldDB" id="A0A6J1MLK2"/>
<evidence type="ECO:0000256" key="3">
    <source>
        <dbReference type="PROSITE-ProRule" id="PRU00497"/>
    </source>
</evidence>
<gene>
    <name evidence="6" type="primary">LOC112043895</name>
</gene>
<dbReference type="RefSeq" id="XP_023935324.2">
    <property type="nucleotide sequence ID" value="XM_024079556.2"/>
</dbReference>
<sequence length="215" mass="22964">MKMTGATRPQPQLGCLYTPRFGVVFHIAPCTPRQTDSCEMWKITFVTLVAWVSFKSFSSAQEYLPPKPTGGGGGGNKKPIVEPTLPANYEFTYDVQDNGVSLDFGHNEKRKDDRAQGSYHVLLPDGRTQLVEYEAGPDGYRPQVMYMGTATYPTQTGGGGGGGGGDKFDGYHYNAASNRQSVRAAPRGGGRQAGTAPPPAPAPPLLYSPSGNATQ</sequence>
<keyword evidence="1 3" id="KW-0193">Cuticle</keyword>
<dbReference type="GO" id="GO:0031012">
    <property type="term" value="C:extracellular matrix"/>
    <property type="evidence" value="ECO:0007669"/>
    <property type="project" value="TreeGrafter"/>
</dbReference>
<evidence type="ECO:0000256" key="4">
    <source>
        <dbReference type="SAM" id="MobiDB-lite"/>
    </source>
</evidence>
<dbReference type="GeneID" id="112043895"/>
<reference evidence="6" key="1">
    <citation type="submission" date="2025-08" db="UniProtKB">
        <authorList>
            <consortium name="RefSeq"/>
        </authorList>
    </citation>
    <scope>IDENTIFICATION</scope>
</reference>
<dbReference type="InterPro" id="IPR031311">
    <property type="entry name" value="CHIT_BIND_RR_consensus"/>
</dbReference>
<evidence type="ECO:0000313" key="5">
    <source>
        <dbReference type="Proteomes" id="UP001652582"/>
    </source>
</evidence>
<name>A0A6J1MLK2_BICAN</name>
<evidence type="ECO:0000256" key="2">
    <source>
        <dbReference type="ARBA" id="ARBA00022729"/>
    </source>
</evidence>
<dbReference type="GO" id="GO:0042302">
    <property type="term" value="F:structural constituent of cuticle"/>
    <property type="evidence" value="ECO:0007669"/>
    <property type="project" value="UniProtKB-UniRule"/>
</dbReference>
<dbReference type="InterPro" id="IPR000618">
    <property type="entry name" value="Insect_cuticle"/>
</dbReference>
<dbReference type="GO" id="GO:0005615">
    <property type="term" value="C:extracellular space"/>
    <property type="evidence" value="ECO:0007669"/>
    <property type="project" value="TreeGrafter"/>
</dbReference>
<dbReference type="PROSITE" id="PS51155">
    <property type="entry name" value="CHIT_BIND_RR_2"/>
    <property type="match status" value="1"/>
</dbReference>